<dbReference type="SUPFAM" id="SSF51430">
    <property type="entry name" value="NAD(P)-linked oxidoreductase"/>
    <property type="match status" value="1"/>
</dbReference>
<dbReference type="Pfam" id="PF00248">
    <property type="entry name" value="Aldo_ket_red"/>
    <property type="match status" value="1"/>
</dbReference>
<evidence type="ECO:0000259" key="2">
    <source>
        <dbReference type="Pfam" id="PF00248"/>
    </source>
</evidence>
<dbReference type="EMBL" id="JBDXSU010000009">
    <property type="protein sequence ID" value="MFB5191072.1"/>
    <property type="molecule type" value="Genomic_DNA"/>
</dbReference>
<feature type="domain" description="NADP-dependent oxidoreductase" evidence="2">
    <location>
        <begin position="18"/>
        <end position="319"/>
    </location>
</feature>
<dbReference type="InterPro" id="IPR036812">
    <property type="entry name" value="NAD(P)_OxRdtase_dom_sf"/>
</dbReference>
<dbReference type="InterPro" id="IPR018170">
    <property type="entry name" value="Aldo/ket_reductase_CS"/>
</dbReference>
<accession>A0ABV5AHD0</accession>
<evidence type="ECO:0000313" key="4">
    <source>
        <dbReference type="Proteomes" id="UP001579974"/>
    </source>
</evidence>
<keyword evidence="1" id="KW-0560">Oxidoreductase</keyword>
<gene>
    <name evidence="3" type="ORF">KKP3000_004574</name>
</gene>
<dbReference type="RefSeq" id="WP_275476532.1">
    <property type="nucleotide sequence ID" value="NZ_CP162940.1"/>
</dbReference>
<reference evidence="3 4" key="1">
    <citation type="journal article" date="2024" name="Int. J. Mol. Sci.">
        <title>Exploration of Alicyclobacillus spp. Genome in Search of Antibiotic Resistance.</title>
        <authorList>
            <person name="Bucka-Kolendo J."/>
            <person name="Kiousi D.E."/>
            <person name="Dekowska A."/>
            <person name="Mikolajczuk-Szczyrba A."/>
            <person name="Karadedos D.M."/>
            <person name="Michael P."/>
            <person name="Galanis A."/>
            <person name="Sokolowska B."/>
        </authorList>
    </citation>
    <scope>NUCLEOTIDE SEQUENCE [LARGE SCALE GENOMIC DNA]</scope>
    <source>
        <strain evidence="3 4">KKP 3000</strain>
    </source>
</reference>
<evidence type="ECO:0000256" key="1">
    <source>
        <dbReference type="ARBA" id="ARBA00023002"/>
    </source>
</evidence>
<dbReference type="InterPro" id="IPR020471">
    <property type="entry name" value="AKR"/>
</dbReference>
<dbReference type="InterPro" id="IPR050523">
    <property type="entry name" value="AKR_Detox_Biosynth"/>
</dbReference>
<dbReference type="PANTHER" id="PTHR43364:SF4">
    <property type="entry name" value="NAD(P)-LINKED OXIDOREDUCTASE SUPERFAMILY PROTEIN"/>
    <property type="match status" value="1"/>
</dbReference>
<dbReference type="PRINTS" id="PR00069">
    <property type="entry name" value="ALDKETRDTASE"/>
</dbReference>
<name>A0ABV5AHD0_9BACL</name>
<dbReference type="InterPro" id="IPR023210">
    <property type="entry name" value="NADP_OxRdtase_dom"/>
</dbReference>
<dbReference type="Gene3D" id="3.20.20.100">
    <property type="entry name" value="NADP-dependent oxidoreductase domain"/>
    <property type="match status" value="1"/>
</dbReference>
<keyword evidence="4" id="KW-1185">Reference proteome</keyword>
<comment type="caution">
    <text evidence="3">The sequence shown here is derived from an EMBL/GenBank/DDBJ whole genome shotgun (WGS) entry which is preliminary data.</text>
</comment>
<dbReference type="PROSITE" id="PS00062">
    <property type="entry name" value="ALDOKETO_REDUCTASE_2"/>
    <property type="match status" value="1"/>
</dbReference>
<dbReference type="Proteomes" id="UP001579974">
    <property type="component" value="Unassembled WGS sequence"/>
</dbReference>
<sequence length="327" mass="36055">MTQVQRRTLGKSDLHVSPLGLGCWQFSEGQGLVGRFWPALGPAVIDEIVNTSLQGGINWFDTAEIYGRGASERALSSTLSRMGVKPSEVVIATKWWPVLRRASSIQKTIDDRIRALSPYAIDLYQVHQPYSWSSIAQQMEAMAAVVESHQVRYVGVSNFSARQMELAYTALERRGITLVSNQVKYNLLHRKIESNDTLRLAKELGVSIIAYSPLEQGLLTGKFHGDPELLKRVSGPRKYSSGFSRRGLERTRPLIQSMQSIAEKHGATPAQVALNWLMHHHGDTVVAIPGASRSAQASQNAGALSFVMSSEDSALLSELSWQVLGRS</sequence>
<proteinExistence type="predicted"/>
<evidence type="ECO:0000313" key="3">
    <source>
        <dbReference type="EMBL" id="MFB5191072.1"/>
    </source>
</evidence>
<organism evidence="3 4">
    <name type="scientific">Alicyclobacillus fastidiosus</name>
    <dbReference type="NCBI Taxonomy" id="392011"/>
    <lineage>
        <taxon>Bacteria</taxon>
        <taxon>Bacillati</taxon>
        <taxon>Bacillota</taxon>
        <taxon>Bacilli</taxon>
        <taxon>Bacillales</taxon>
        <taxon>Alicyclobacillaceae</taxon>
        <taxon>Alicyclobacillus</taxon>
    </lineage>
</organism>
<dbReference type="PANTHER" id="PTHR43364">
    <property type="entry name" value="NADH-SPECIFIC METHYLGLYOXAL REDUCTASE-RELATED"/>
    <property type="match status" value="1"/>
</dbReference>
<dbReference type="CDD" id="cd19093">
    <property type="entry name" value="AKR_AtPLR-like"/>
    <property type="match status" value="1"/>
</dbReference>
<protein>
    <submittedName>
        <fullName evidence="3">Aldo/keto reductase</fullName>
    </submittedName>
</protein>